<keyword evidence="2" id="KW-1003">Cell membrane</keyword>
<keyword evidence="3 6" id="KW-0812">Transmembrane</keyword>
<dbReference type="EMBL" id="LS992154">
    <property type="protein sequence ID" value="SYX09030.1"/>
    <property type="molecule type" value="Genomic_DNA"/>
</dbReference>
<feature type="transmembrane region" description="Helical" evidence="6">
    <location>
        <begin position="47"/>
        <end position="65"/>
    </location>
</feature>
<evidence type="ECO:0000256" key="5">
    <source>
        <dbReference type="ARBA" id="ARBA00023136"/>
    </source>
</evidence>
<feature type="transmembrane region" description="Helical" evidence="6">
    <location>
        <begin position="227"/>
        <end position="251"/>
    </location>
</feature>
<dbReference type="KEGG" id="chla:C834K_0576"/>
<keyword evidence="8" id="KW-1185">Reference proteome</keyword>
<evidence type="ECO:0000256" key="3">
    <source>
        <dbReference type="ARBA" id="ARBA00022692"/>
    </source>
</evidence>
<evidence type="ECO:0000256" key="6">
    <source>
        <dbReference type="SAM" id="Phobius"/>
    </source>
</evidence>
<organism evidence="7 8">
    <name type="scientific">Chlamydia poikilotherma</name>
    <dbReference type="NCBI Taxonomy" id="1967783"/>
    <lineage>
        <taxon>Bacteria</taxon>
        <taxon>Pseudomonadati</taxon>
        <taxon>Chlamydiota</taxon>
        <taxon>Chlamydiia</taxon>
        <taxon>Chlamydiales</taxon>
        <taxon>Chlamydiaceae</taxon>
        <taxon>Chlamydia/Chlamydophila group</taxon>
        <taxon>Chlamydia</taxon>
    </lineage>
</organism>
<keyword evidence="4 6" id="KW-1133">Transmembrane helix</keyword>
<dbReference type="RefSeq" id="WP_117274335.1">
    <property type="nucleotide sequence ID" value="NZ_LS992154.1"/>
</dbReference>
<dbReference type="OrthoDB" id="17080at2"/>
<sequence>MFRKLSIFSKKKKNPKSGFRNNRIIKSFLLAPQVLVRNEVSKEACVLSYYGLFSCIPILVFFLRLSQHLFVNLDWKEWLLIKFPDYKGPILAIVEAAYRSTTGNIGLVLVGSFFVFCWAGILMLLSLEDGLNKIFRTGWTPISVQRLIAYLIITLVSPMIFIIVCGSWIYITQIMPVEYAKLFSLSHSITVLYVFSRLTPYLFIYLVLFCCYAFLPRVAVQKTAALIAALTAGTLWIIFQKVFFCLQFYLFNYSFTYGALVALPSFLLLLYLYAMIYLFGGSFTFLIQNQGCSFILPTEKYLPNCYIKLVICTYILSMISRDFDKALTPPTAKIIAKHSKIPIGEISQCLDVLENEGLILSHKKAFKPTHNISGLTIKDVVEQLLHLKTFNQIHPDTALSLIQSSLKDMFDQATKSPYNLTLSDIAGKIK</sequence>
<feature type="transmembrane region" description="Helical" evidence="6">
    <location>
        <begin position="257"/>
        <end position="279"/>
    </location>
</feature>
<dbReference type="GO" id="GO:0005886">
    <property type="term" value="C:plasma membrane"/>
    <property type="evidence" value="ECO:0007669"/>
    <property type="project" value="UniProtKB-SubCell"/>
</dbReference>
<dbReference type="InterPro" id="IPR017039">
    <property type="entry name" value="Virul_fac_BrkB"/>
</dbReference>
<gene>
    <name evidence="7" type="ORF">C834K_0576</name>
</gene>
<name>A0A3B0PPP9_9CHLA</name>
<dbReference type="PANTHER" id="PTHR30213">
    <property type="entry name" value="INNER MEMBRANE PROTEIN YHJD"/>
    <property type="match status" value="1"/>
</dbReference>
<evidence type="ECO:0000313" key="8">
    <source>
        <dbReference type="Proteomes" id="UP000258476"/>
    </source>
</evidence>
<dbReference type="Proteomes" id="UP000258476">
    <property type="component" value="Chromosome"/>
</dbReference>
<comment type="subcellular location">
    <subcellularLocation>
        <location evidence="1">Cell membrane</location>
        <topology evidence="1">Multi-pass membrane protein</topology>
    </subcellularLocation>
</comment>
<evidence type="ECO:0000256" key="2">
    <source>
        <dbReference type="ARBA" id="ARBA00022475"/>
    </source>
</evidence>
<protein>
    <submittedName>
        <fullName evidence="7">Uncharacterized protein</fullName>
    </submittedName>
</protein>
<dbReference type="Pfam" id="PF03631">
    <property type="entry name" value="Virul_fac_BrkB"/>
    <property type="match status" value="1"/>
</dbReference>
<evidence type="ECO:0000256" key="1">
    <source>
        <dbReference type="ARBA" id="ARBA00004651"/>
    </source>
</evidence>
<accession>A0A3B0PPP9</accession>
<feature type="transmembrane region" description="Helical" evidence="6">
    <location>
        <begin position="191"/>
        <end position="215"/>
    </location>
</feature>
<reference evidence="8" key="1">
    <citation type="submission" date="2017-11" db="EMBL/GenBank/DDBJ databases">
        <authorList>
            <person name="Seth-Smith MB H."/>
        </authorList>
    </citation>
    <scope>NUCLEOTIDE SEQUENCE [LARGE SCALE GENOMIC DNA]</scope>
</reference>
<keyword evidence="5 6" id="KW-0472">Membrane</keyword>
<evidence type="ECO:0000256" key="4">
    <source>
        <dbReference type="ARBA" id="ARBA00022989"/>
    </source>
</evidence>
<feature type="transmembrane region" description="Helical" evidence="6">
    <location>
        <begin position="147"/>
        <end position="171"/>
    </location>
</feature>
<dbReference type="PANTHER" id="PTHR30213:SF0">
    <property type="entry name" value="UPF0761 MEMBRANE PROTEIN YIHY"/>
    <property type="match status" value="1"/>
</dbReference>
<evidence type="ECO:0000313" key="7">
    <source>
        <dbReference type="EMBL" id="SYX09030.1"/>
    </source>
</evidence>
<proteinExistence type="predicted"/>
<dbReference type="AlphaFoldDB" id="A0A3B0PPP9"/>
<feature type="transmembrane region" description="Helical" evidence="6">
    <location>
        <begin position="105"/>
        <end position="127"/>
    </location>
</feature>